<dbReference type="RefSeq" id="WP_079726552.1">
    <property type="nucleotide sequence ID" value="NZ_FUZP01000001.1"/>
</dbReference>
<protein>
    <submittedName>
        <fullName evidence="1">Uncharacterized protein</fullName>
    </submittedName>
</protein>
<dbReference type="Pfam" id="PF22014">
    <property type="entry name" value="DUF6932"/>
    <property type="match status" value="1"/>
</dbReference>
<keyword evidence="2" id="KW-1185">Reference proteome</keyword>
<evidence type="ECO:0000313" key="2">
    <source>
        <dbReference type="Proteomes" id="UP000190857"/>
    </source>
</evidence>
<accession>A0A1T5IEH9</accession>
<proteinExistence type="predicted"/>
<reference evidence="1 2" key="1">
    <citation type="submission" date="2017-02" db="EMBL/GenBank/DDBJ databases">
        <authorList>
            <person name="Peterson S.W."/>
        </authorList>
    </citation>
    <scope>NUCLEOTIDE SEQUENCE [LARGE SCALE GENOMIC DNA]</scope>
    <source>
        <strain evidence="1 2">VKM Ac-2059</strain>
    </source>
</reference>
<sequence length="185" mass="20535">MTDDRTPTGLVRLPDLDPFIGYLPPAQLPYQVTMTDIYTMFVQDAPYRERRELLFDALKIYTSLIWTEIPYARIWVDGGFATRKDWAPPEDVDVVVVADDVPLKVKAKLASEGLLTLSAVSASIDKSNLPMIHKLRPFGGLVDAYFATSKTSALLYQYMTSVKGPDGEVIHGVRKGIAEVTRGIA</sequence>
<dbReference type="OrthoDB" id="7032846at2"/>
<dbReference type="InterPro" id="IPR053860">
    <property type="entry name" value="DUF6932"/>
</dbReference>
<gene>
    <name evidence="1" type="ORF">SAMN06309945_0319</name>
</gene>
<name>A0A1T5IEH9_9MICO</name>
<dbReference type="EMBL" id="FUZP01000001">
    <property type="protein sequence ID" value="SKC37423.1"/>
    <property type="molecule type" value="Genomic_DNA"/>
</dbReference>
<organism evidence="1 2">
    <name type="scientific">Okibacterium fritillariae</name>
    <dbReference type="NCBI Taxonomy" id="123320"/>
    <lineage>
        <taxon>Bacteria</taxon>
        <taxon>Bacillati</taxon>
        <taxon>Actinomycetota</taxon>
        <taxon>Actinomycetes</taxon>
        <taxon>Micrococcales</taxon>
        <taxon>Microbacteriaceae</taxon>
        <taxon>Okibacterium</taxon>
    </lineage>
</organism>
<dbReference type="Proteomes" id="UP000190857">
    <property type="component" value="Unassembled WGS sequence"/>
</dbReference>
<evidence type="ECO:0000313" key="1">
    <source>
        <dbReference type="EMBL" id="SKC37423.1"/>
    </source>
</evidence>
<dbReference type="AlphaFoldDB" id="A0A1T5IEH9"/>